<feature type="compositionally biased region" description="Low complexity" evidence="1">
    <location>
        <begin position="52"/>
        <end position="63"/>
    </location>
</feature>
<dbReference type="GeneID" id="17321364"/>
<dbReference type="Pfam" id="PF07995">
    <property type="entry name" value="GSDH"/>
    <property type="match status" value="1"/>
</dbReference>
<feature type="transmembrane region" description="Helical" evidence="2">
    <location>
        <begin position="7"/>
        <end position="29"/>
    </location>
</feature>
<dbReference type="InterPro" id="IPR002909">
    <property type="entry name" value="IPT_dom"/>
</dbReference>
<feature type="domain" description="IPT/TIG" evidence="3">
    <location>
        <begin position="317"/>
        <end position="398"/>
    </location>
</feature>
<dbReference type="Gene3D" id="2.120.10.30">
    <property type="entry name" value="TolB, C-terminal domain"/>
    <property type="match status" value="1"/>
</dbReference>
<feature type="domain" description="Glucose/Sorbosone dehydrogenase" evidence="4">
    <location>
        <begin position="537"/>
        <end position="762"/>
    </location>
</feature>
<dbReference type="CDD" id="cd00102">
    <property type="entry name" value="IPT"/>
    <property type="match status" value="1"/>
</dbReference>
<dbReference type="Gene3D" id="2.60.40.10">
    <property type="entry name" value="Immunoglobulins"/>
    <property type="match status" value="3"/>
</dbReference>
<keyword evidence="2" id="KW-0472">Membrane</keyword>
<feature type="domain" description="IPT/TIG" evidence="3">
    <location>
        <begin position="812"/>
        <end position="891"/>
    </location>
</feature>
<organism evidence="5 6">
    <name type="scientific">Chondrus crispus</name>
    <name type="common">Carrageen Irish moss</name>
    <name type="synonym">Polymorpha crispa</name>
    <dbReference type="NCBI Taxonomy" id="2769"/>
    <lineage>
        <taxon>Eukaryota</taxon>
        <taxon>Rhodophyta</taxon>
        <taxon>Florideophyceae</taxon>
        <taxon>Rhodymeniophycidae</taxon>
        <taxon>Gigartinales</taxon>
        <taxon>Gigartinaceae</taxon>
        <taxon>Chondrus</taxon>
    </lineage>
</organism>
<evidence type="ECO:0000256" key="2">
    <source>
        <dbReference type="SAM" id="Phobius"/>
    </source>
</evidence>
<proteinExistence type="predicted"/>
<dbReference type="InterPro" id="IPR013783">
    <property type="entry name" value="Ig-like_fold"/>
</dbReference>
<evidence type="ECO:0000256" key="1">
    <source>
        <dbReference type="SAM" id="MobiDB-lite"/>
    </source>
</evidence>
<feature type="region of interest" description="Disordered" evidence="1">
    <location>
        <begin position="52"/>
        <end position="74"/>
    </location>
</feature>
<evidence type="ECO:0000313" key="5">
    <source>
        <dbReference type="EMBL" id="CDF33841.1"/>
    </source>
</evidence>
<dbReference type="Proteomes" id="UP000012073">
    <property type="component" value="Unassembled WGS sequence"/>
</dbReference>
<reference evidence="6" key="1">
    <citation type="journal article" date="2013" name="Proc. Natl. Acad. Sci. U.S.A.">
        <title>Genome structure and metabolic features in the red seaweed Chondrus crispus shed light on evolution of the Archaeplastida.</title>
        <authorList>
            <person name="Collen J."/>
            <person name="Porcel B."/>
            <person name="Carre W."/>
            <person name="Ball S.G."/>
            <person name="Chaparro C."/>
            <person name="Tonon T."/>
            <person name="Barbeyron T."/>
            <person name="Michel G."/>
            <person name="Noel B."/>
            <person name="Valentin K."/>
            <person name="Elias M."/>
            <person name="Artiguenave F."/>
            <person name="Arun A."/>
            <person name="Aury J.M."/>
            <person name="Barbosa-Neto J.F."/>
            <person name="Bothwell J.H."/>
            <person name="Bouget F.Y."/>
            <person name="Brillet L."/>
            <person name="Cabello-Hurtado F."/>
            <person name="Capella-Gutierrez S."/>
            <person name="Charrier B."/>
            <person name="Cladiere L."/>
            <person name="Cock J.M."/>
            <person name="Coelho S.M."/>
            <person name="Colleoni C."/>
            <person name="Czjzek M."/>
            <person name="Da Silva C."/>
            <person name="Delage L."/>
            <person name="Denoeud F."/>
            <person name="Deschamps P."/>
            <person name="Dittami S.M."/>
            <person name="Gabaldon T."/>
            <person name="Gachon C.M."/>
            <person name="Groisillier A."/>
            <person name="Herve C."/>
            <person name="Jabbari K."/>
            <person name="Katinka M."/>
            <person name="Kloareg B."/>
            <person name="Kowalczyk N."/>
            <person name="Labadie K."/>
            <person name="Leblanc C."/>
            <person name="Lopez P.J."/>
            <person name="McLachlan D.H."/>
            <person name="Meslet-Cladiere L."/>
            <person name="Moustafa A."/>
            <person name="Nehr Z."/>
            <person name="Nyvall Collen P."/>
            <person name="Panaud O."/>
            <person name="Partensky F."/>
            <person name="Poulain J."/>
            <person name="Rensing S.A."/>
            <person name="Rousvoal S."/>
            <person name="Samson G."/>
            <person name="Symeonidi A."/>
            <person name="Weissenbach J."/>
            <person name="Zambounis A."/>
            <person name="Wincker P."/>
            <person name="Boyen C."/>
        </authorList>
    </citation>
    <scope>NUCLEOTIDE SEQUENCE [LARGE SCALE GENOMIC DNA]</scope>
    <source>
        <strain evidence="6">cv. Stackhouse</strain>
    </source>
</reference>
<dbReference type="InterPro" id="IPR012938">
    <property type="entry name" value="Glc/Sorbosone_DH"/>
</dbReference>
<evidence type="ECO:0000313" key="6">
    <source>
        <dbReference type="Proteomes" id="UP000012073"/>
    </source>
</evidence>
<keyword evidence="2" id="KW-0812">Transmembrane</keyword>
<dbReference type="AlphaFoldDB" id="R7Q8W8"/>
<dbReference type="SUPFAM" id="SSF50952">
    <property type="entry name" value="Soluble quinoprotein glucose dehydrogenase"/>
    <property type="match status" value="1"/>
</dbReference>
<dbReference type="OMA" id="HTHYRDE"/>
<gene>
    <name evidence="5" type="ORF">CHC_T00002546001</name>
</gene>
<dbReference type="Gramene" id="CDF33841">
    <property type="protein sequence ID" value="CDF33841"/>
    <property type="gene ID" value="CHC_T00002546001"/>
</dbReference>
<dbReference type="KEGG" id="ccp:CHC_T00002546001"/>
<dbReference type="Pfam" id="PF01833">
    <property type="entry name" value="TIG"/>
    <property type="match status" value="2"/>
</dbReference>
<dbReference type="InterPro" id="IPR014756">
    <property type="entry name" value="Ig_E-set"/>
</dbReference>
<sequence length="899" mass="96983">MKRSAKVCWVGFVFATIVIAAVTALVVYFTASKRGFGGAGASTFPIGGTTNAGAGSAQGSDGSLPSGQGLEDHLSHSVPGTLYEEVDYDGDGEAEIHLDGSLSHTHYRDEGPPVVVGKITDHDWFFNDTRETFSTDAAPSHIFRVGTTIVGLTVRDDFRDSNTDYATVIVKKPVVDGAYCYYYDAAESGFSIDDDINEGIRPTFAAVAAKVDFADPAAFPEEQRDVQFQARCVFLVTGGGRKEFEVEHFGPVRLLIDGELVLQSDSKDLETSAGGIDLPEGEHTVHLLYSRVNSEGAKLQLKKGGDTIQHNIAKVLPVLRGLDPGDSTPDGGGKAKISGIGLFNKVTIQFGSDKLEVDEVTANETEVTVEVPEVEGEEIVDVVAENQAGKSNAIPFTYKNDGKTPIKFDVRRATENGNTFQIKLITGIKYGPDHRFYASAINSAVYSFAANSRMEVSDLCLSPSLGRHRAILGLAFNPADTEFKLYVSASILDWKEKKKLTEPDAWRNGQILLIRKDLNGECLAMEEKPVISGLPVSNHDHGINGLVFDDEGNLHIQVGGNTNAGHDDKNSRLGGIPETALSGASLIAPVMKAGFNGEITYDSVDPAIAQQTGGDVKVFSPGWRNSFGIEFHSNGYMYATDNGASEIFGNMSISCTDHEPLPQKTYEDRLGKVQEGMYFGHPNRNRGRRDNKECKFRGPSEPSDGFYLAPIATFESSTDGITEYTADFFGGQLKGNLLCSKYSTHDSAGKLFRVQLDSNGEKADGPDILIEESGLSVAVSPWGQILMPRVYKEEIMVLQPIQKRGDTPALIAVMPFRGPRGGGNEVLVTGVNFGSNPVALFDGKRCTEVTEVDVASDGQSFKCKVPAGEAGKGVQVSLDFDDKEPVKSSGGVDYRYMKI</sequence>
<keyword evidence="6" id="KW-1185">Reference proteome</keyword>
<protein>
    <submittedName>
        <fullName evidence="5">Uncharacterized protein</fullName>
    </submittedName>
</protein>
<dbReference type="RefSeq" id="XP_005713660.1">
    <property type="nucleotide sequence ID" value="XM_005713603.1"/>
</dbReference>
<name>R7Q8W8_CHOCR</name>
<accession>R7Q8W8</accession>
<keyword evidence="2" id="KW-1133">Transmembrane helix</keyword>
<dbReference type="PhylomeDB" id="R7Q8W8"/>
<dbReference type="InterPro" id="IPR011041">
    <property type="entry name" value="Quinoprot_gluc/sorb_DH_b-prop"/>
</dbReference>
<evidence type="ECO:0000259" key="3">
    <source>
        <dbReference type="Pfam" id="PF01833"/>
    </source>
</evidence>
<dbReference type="OrthoDB" id="663146at2759"/>
<evidence type="ECO:0000259" key="4">
    <source>
        <dbReference type="Pfam" id="PF07995"/>
    </source>
</evidence>
<dbReference type="InterPro" id="IPR011042">
    <property type="entry name" value="6-blade_b-propeller_TolB-like"/>
</dbReference>
<dbReference type="SUPFAM" id="SSF81296">
    <property type="entry name" value="E set domains"/>
    <property type="match status" value="1"/>
</dbReference>
<dbReference type="CDD" id="cd00146">
    <property type="entry name" value="PKD"/>
    <property type="match status" value="1"/>
</dbReference>
<dbReference type="EMBL" id="HG001659">
    <property type="protein sequence ID" value="CDF33841.1"/>
    <property type="molecule type" value="Genomic_DNA"/>
</dbReference>